<dbReference type="InterPro" id="IPR047801">
    <property type="entry name" value="Peptidase_C45"/>
</dbReference>
<name>A0A543B3F3_9ACTN</name>
<evidence type="ECO:0000256" key="1">
    <source>
        <dbReference type="SAM" id="MobiDB-lite"/>
    </source>
</evidence>
<accession>A0A543B3F3</accession>
<proteinExistence type="predicted"/>
<organism evidence="3 4">
    <name type="scientific">Stackebrandtia endophytica</name>
    <dbReference type="NCBI Taxonomy" id="1496996"/>
    <lineage>
        <taxon>Bacteria</taxon>
        <taxon>Bacillati</taxon>
        <taxon>Actinomycetota</taxon>
        <taxon>Actinomycetes</taxon>
        <taxon>Glycomycetales</taxon>
        <taxon>Glycomycetaceae</taxon>
        <taxon>Stackebrandtia</taxon>
    </lineage>
</organism>
<dbReference type="Gene3D" id="3.60.60.10">
    <property type="entry name" value="Penicillin V Acylase, Chain A"/>
    <property type="match status" value="1"/>
</dbReference>
<dbReference type="Proteomes" id="UP000317043">
    <property type="component" value="Unassembled WGS sequence"/>
</dbReference>
<dbReference type="AlphaFoldDB" id="A0A543B3F3"/>
<keyword evidence="3" id="KW-0012">Acyltransferase</keyword>
<dbReference type="RefSeq" id="WP_142044540.1">
    <property type="nucleotide sequence ID" value="NZ_JBHTGS010000002.1"/>
</dbReference>
<dbReference type="NCBIfam" id="NF040521">
    <property type="entry name" value="C45_proenzyme"/>
    <property type="match status" value="1"/>
</dbReference>
<dbReference type="OrthoDB" id="8109453at2"/>
<sequence>MSDLPLVPLSGSPLERGRRHGEALSERIAENVDLYNTRMRRDAGISDDDLTRRVDFYHDVFRRFSPDYVTTMTGIAEGSRQTLSDIVMLNARFELLYSAWSAAGTPTTECTGFGALRSLSSDDTQRIGQNWDWFDRVRGGLLTWEDDGLTTLAYTEAGIAGVKIGVNSAGIGLCVNGLSSDIDDWSRGGLPFHLRTSMILASRSLTEAVGHASVGTPSCSANFLIGSREGIVDVESSPVGARRIEAQPDRVLVHANHFLDPEVLGVTQTWRTKPVTTFHRHERLEKLLNEPETLSAEDIQASLCDHEGQIKAVCRHPDPETAEHMRIHTAFTAIIDLDNGRLDYTEGPPCESDFTTVTLADAAELLGA</sequence>
<gene>
    <name evidence="3" type="ORF">FB566_4923</name>
</gene>
<keyword evidence="4" id="KW-1185">Reference proteome</keyword>
<reference evidence="3 4" key="1">
    <citation type="submission" date="2019-06" db="EMBL/GenBank/DDBJ databases">
        <title>Sequencing the genomes of 1000 actinobacteria strains.</title>
        <authorList>
            <person name="Klenk H.-P."/>
        </authorList>
    </citation>
    <scope>NUCLEOTIDE SEQUENCE [LARGE SCALE GENOMIC DNA]</scope>
    <source>
        <strain evidence="3 4">DSM 45928</strain>
    </source>
</reference>
<feature type="domain" description="Peptidase C45 hydrolase" evidence="2">
    <location>
        <begin position="122"/>
        <end position="347"/>
    </location>
</feature>
<evidence type="ECO:0000313" key="4">
    <source>
        <dbReference type="Proteomes" id="UP000317043"/>
    </source>
</evidence>
<dbReference type="InterPro" id="IPR005079">
    <property type="entry name" value="Peptidase_C45_hydrolase"/>
</dbReference>
<dbReference type="Gene3D" id="1.10.10.2120">
    <property type="match status" value="1"/>
</dbReference>
<feature type="region of interest" description="Disordered" evidence="1">
    <location>
        <begin position="1"/>
        <end position="22"/>
    </location>
</feature>
<dbReference type="Pfam" id="PF03417">
    <property type="entry name" value="AAT"/>
    <property type="match status" value="1"/>
</dbReference>
<dbReference type="EMBL" id="VFOW01000001">
    <property type="protein sequence ID" value="TQL79322.1"/>
    <property type="molecule type" value="Genomic_DNA"/>
</dbReference>
<dbReference type="PANTHER" id="PTHR34180">
    <property type="entry name" value="PEPTIDASE C45"/>
    <property type="match status" value="1"/>
</dbReference>
<evidence type="ECO:0000313" key="3">
    <source>
        <dbReference type="EMBL" id="TQL79322.1"/>
    </source>
</evidence>
<keyword evidence="3" id="KW-0808">Transferase</keyword>
<comment type="caution">
    <text evidence="3">The sequence shown here is derived from an EMBL/GenBank/DDBJ whole genome shotgun (WGS) entry which is preliminary data.</text>
</comment>
<protein>
    <submittedName>
        <fullName evidence="3">Isopenicillin-N N-acyltransferase-like protein</fullName>
    </submittedName>
</protein>
<dbReference type="InParanoid" id="A0A543B3F3"/>
<dbReference type="PANTHER" id="PTHR34180:SF1">
    <property type="entry name" value="BETA-ALANYL-DOPAMINE_CARCININE HYDROLASE"/>
    <property type="match status" value="1"/>
</dbReference>
<dbReference type="InterPro" id="IPR047794">
    <property type="entry name" value="C45_proenzyme-like"/>
</dbReference>
<dbReference type="GO" id="GO:0016746">
    <property type="term" value="F:acyltransferase activity"/>
    <property type="evidence" value="ECO:0007669"/>
    <property type="project" value="UniProtKB-KW"/>
</dbReference>
<evidence type="ECO:0000259" key="2">
    <source>
        <dbReference type="Pfam" id="PF03417"/>
    </source>
</evidence>